<dbReference type="SUPFAM" id="SSF56059">
    <property type="entry name" value="Glutathione synthetase ATP-binding domain-like"/>
    <property type="match status" value="1"/>
</dbReference>
<dbReference type="Gene3D" id="3.30.470.20">
    <property type="entry name" value="ATP-grasp fold, B domain"/>
    <property type="match status" value="1"/>
</dbReference>
<evidence type="ECO:0000256" key="1">
    <source>
        <dbReference type="ARBA" id="ARBA00022598"/>
    </source>
</evidence>
<gene>
    <name evidence="6" type="ORF">D0Q02_26170</name>
</gene>
<evidence type="ECO:0000256" key="4">
    <source>
        <dbReference type="PROSITE-ProRule" id="PRU00409"/>
    </source>
</evidence>
<evidence type="ECO:0000313" key="7">
    <source>
        <dbReference type="Proteomes" id="UP000262621"/>
    </source>
</evidence>
<feature type="domain" description="ATP-grasp" evidence="5">
    <location>
        <begin position="115"/>
        <end position="314"/>
    </location>
</feature>
<dbReference type="PANTHER" id="PTHR43585:SF2">
    <property type="entry name" value="ATP-GRASP ENZYME FSQD"/>
    <property type="match status" value="1"/>
</dbReference>
<dbReference type="GO" id="GO:0046872">
    <property type="term" value="F:metal ion binding"/>
    <property type="evidence" value="ECO:0007669"/>
    <property type="project" value="InterPro"/>
</dbReference>
<dbReference type="PANTHER" id="PTHR43585">
    <property type="entry name" value="FUMIPYRROLE BIOSYNTHESIS PROTEIN C"/>
    <property type="match status" value="1"/>
</dbReference>
<dbReference type="GO" id="GO:0016874">
    <property type="term" value="F:ligase activity"/>
    <property type="evidence" value="ECO:0007669"/>
    <property type="project" value="UniProtKB-KW"/>
</dbReference>
<dbReference type="OrthoDB" id="24041at2"/>
<reference evidence="6 7" key="1">
    <citation type="submission" date="2018-08" db="EMBL/GenBank/DDBJ databases">
        <title>Verrucosispora craniellae sp. nov., isolated from a marine sponge in the South China Sea.</title>
        <authorList>
            <person name="Li L."/>
            <person name="Lin H.W."/>
        </authorList>
    </citation>
    <scope>NUCLEOTIDE SEQUENCE [LARGE SCALE GENOMIC DNA]</scope>
    <source>
        <strain evidence="6 7">LHW63014</strain>
    </source>
</reference>
<dbReference type="RefSeq" id="WP_117230663.1">
    <property type="nucleotide sequence ID" value="NZ_CP061725.1"/>
</dbReference>
<dbReference type="InterPro" id="IPR052032">
    <property type="entry name" value="ATP-dep_AA_Ligase"/>
</dbReference>
<dbReference type="Proteomes" id="UP000262621">
    <property type="component" value="Unassembled WGS sequence"/>
</dbReference>
<organism evidence="6 7">
    <name type="scientific">Micromonospora craniellae</name>
    <dbReference type="NCBI Taxonomy" id="2294034"/>
    <lineage>
        <taxon>Bacteria</taxon>
        <taxon>Bacillati</taxon>
        <taxon>Actinomycetota</taxon>
        <taxon>Actinomycetes</taxon>
        <taxon>Micromonosporales</taxon>
        <taxon>Micromonosporaceae</taxon>
        <taxon>Micromonospora</taxon>
    </lineage>
</organism>
<evidence type="ECO:0000313" key="6">
    <source>
        <dbReference type="EMBL" id="RFS43723.1"/>
    </source>
</evidence>
<sequence length="409" mass="45418">MSYLDPAIAVIDPVAAAGPYGREGTAIGFRVICVLTQEYRTPYVTQTFDPADFSEVYQHSCIDETVAFLKSRSVVAVVPGAPPSLKIVDVLAESLGLIGNPTESLEARRNKRVMKEYWTRHEVPCAAFHESGDLESVISWADGRGYPVVLKPNASVGGVHVFVCANRQEVVDAFNVIVSRADPYHQQFSTVLAEEYLDGDEYFMDLAHTGGGEAMPVAFAKYEKIQRNGNASIYKNMFSLPLDDPIALAALPYVRSVNDALGVRYGINDTEFKMTSRGPRVVEVNNRLPGASVPLMIQRCSGLNVFQENIRIFVDGRRTSGDYHFERHYNICCLINDQPGVVQGYAGLDEVRELLSYDGERMIAPQGVHWPVTRDLDGCWGLIRLVHEDREQLSRDAEAVHAMMRLLVA</sequence>
<keyword evidence="3 4" id="KW-0067">ATP-binding</keyword>
<dbReference type="EMBL" id="QVFU01000047">
    <property type="protein sequence ID" value="RFS43723.1"/>
    <property type="molecule type" value="Genomic_DNA"/>
</dbReference>
<dbReference type="SMART" id="SM01209">
    <property type="entry name" value="GARS_A"/>
    <property type="match status" value="1"/>
</dbReference>
<dbReference type="GO" id="GO:0005524">
    <property type="term" value="F:ATP binding"/>
    <property type="evidence" value="ECO:0007669"/>
    <property type="project" value="UniProtKB-UniRule"/>
</dbReference>
<proteinExistence type="predicted"/>
<protein>
    <submittedName>
        <fullName evidence="6">ATP-grasp domain-containing protein</fullName>
    </submittedName>
</protein>
<dbReference type="PROSITE" id="PS50975">
    <property type="entry name" value="ATP_GRASP"/>
    <property type="match status" value="1"/>
</dbReference>
<name>A0A372FSN1_9ACTN</name>
<evidence type="ECO:0000256" key="2">
    <source>
        <dbReference type="ARBA" id="ARBA00022741"/>
    </source>
</evidence>
<dbReference type="AlphaFoldDB" id="A0A372FSN1"/>
<comment type="caution">
    <text evidence="6">The sequence shown here is derived from an EMBL/GenBank/DDBJ whole genome shotgun (WGS) entry which is preliminary data.</text>
</comment>
<keyword evidence="1" id="KW-0436">Ligase</keyword>
<accession>A0A372FSN1</accession>
<keyword evidence="2 4" id="KW-0547">Nucleotide-binding</keyword>
<dbReference type="Pfam" id="PF13535">
    <property type="entry name" value="ATP-grasp_4"/>
    <property type="match status" value="1"/>
</dbReference>
<evidence type="ECO:0000256" key="3">
    <source>
        <dbReference type="ARBA" id="ARBA00022840"/>
    </source>
</evidence>
<dbReference type="InterPro" id="IPR011761">
    <property type="entry name" value="ATP-grasp"/>
</dbReference>
<keyword evidence="7" id="KW-1185">Reference proteome</keyword>
<evidence type="ECO:0000259" key="5">
    <source>
        <dbReference type="PROSITE" id="PS50975"/>
    </source>
</evidence>